<dbReference type="OrthoDB" id="6359816at2759"/>
<dbReference type="AlphaFoldDB" id="A0A507B5J6"/>
<keyword evidence="3" id="KW-1185">Reference proteome</keyword>
<dbReference type="InterPro" id="IPR011333">
    <property type="entry name" value="SKP1/BTB/POZ_sf"/>
</dbReference>
<dbReference type="InParanoid" id="A0A507B5J6"/>
<reference evidence="2 3" key="1">
    <citation type="submission" date="2019-06" db="EMBL/GenBank/DDBJ databases">
        <title>Draft genome sequence of the filamentous fungus Phialemoniopsis curvata isolated from diesel fuel.</title>
        <authorList>
            <person name="Varaljay V.A."/>
            <person name="Lyon W.J."/>
            <person name="Crouch A.L."/>
            <person name="Drake C.E."/>
            <person name="Hollomon J.M."/>
            <person name="Nadeau L.J."/>
            <person name="Nunn H.S."/>
            <person name="Stevenson B.S."/>
            <person name="Bojanowski C.L."/>
            <person name="Crookes-Goodson W.J."/>
        </authorList>
    </citation>
    <scope>NUCLEOTIDE SEQUENCE [LARGE SCALE GENOMIC DNA]</scope>
    <source>
        <strain evidence="2 3">D216</strain>
    </source>
</reference>
<dbReference type="Gene3D" id="3.30.710.10">
    <property type="entry name" value="Potassium Channel Kv1.1, Chain A"/>
    <property type="match status" value="1"/>
</dbReference>
<dbReference type="PROSITE" id="PS50097">
    <property type="entry name" value="BTB"/>
    <property type="match status" value="1"/>
</dbReference>
<evidence type="ECO:0000313" key="3">
    <source>
        <dbReference type="Proteomes" id="UP000319257"/>
    </source>
</evidence>
<comment type="caution">
    <text evidence="2">The sequence shown here is derived from an EMBL/GenBank/DDBJ whole genome shotgun (WGS) entry which is preliminary data.</text>
</comment>
<dbReference type="Pfam" id="PF00651">
    <property type="entry name" value="BTB"/>
    <property type="match status" value="1"/>
</dbReference>
<dbReference type="SUPFAM" id="SSF54695">
    <property type="entry name" value="POZ domain"/>
    <property type="match status" value="1"/>
</dbReference>
<dbReference type="Proteomes" id="UP000319257">
    <property type="component" value="Unassembled WGS sequence"/>
</dbReference>
<dbReference type="CDD" id="cd18186">
    <property type="entry name" value="BTB_POZ_ZBTB_KLHL-like"/>
    <property type="match status" value="1"/>
</dbReference>
<gene>
    <name evidence="2" type="ORF">E0L32_000806</name>
</gene>
<evidence type="ECO:0000313" key="2">
    <source>
        <dbReference type="EMBL" id="TPX12629.1"/>
    </source>
</evidence>
<dbReference type="SMART" id="SM00225">
    <property type="entry name" value="BTB"/>
    <property type="match status" value="1"/>
</dbReference>
<protein>
    <recommendedName>
        <fullName evidence="1">BTB domain-containing protein</fullName>
    </recommendedName>
</protein>
<feature type="domain" description="BTB" evidence="1">
    <location>
        <begin position="56"/>
        <end position="125"/>
    </location>
</feature>
<accession>A0A507B5J6</accession>
<name>A0A507B5J6_9PEZI</name>
<evidence type="ECO:0000259" key="1">
    <source>
        <dbReference type="PROSITE" id="PS50097"/>
    </source>
</evidence>
<dbReference type="PANTHER" id="PTHR47843">
    <property type="entry name" value="BTB DOMAIN-CONTAINING PROTEIN-RELATED"/>
    <property type="match status" value="1"/>
</dbReference>
<dbReference type="GeneID" id="41968253"/>
<dbReference type="EMBL" id="SKBQ01000003">
    <property type="protein sequence ID" value="TPX12629.1"/>
    <property type="molecule type" value="Genomic_DNA"/>
</dbReference>
<organism evidence="2 3">
    <name type="scientific">Thyridium curvatum</name>
    <dbReference type="NCBI Taxonomy" id="1093900"/>
    <lineage>
        <taxon>Eukaryota</taxon>
        <taxon>Fungi</taxon>
        <taxon>Dikarya</taxon>
        <taxon>Ascomycota</taxon>
        <taxon>Pezizomycotina</taxon>
        <taxon>Sordariomycetes</taxon>
        <taxon>Sordariomycetidae</taxon>
        <taxon>Thyridiales</taxon>
        <taxon>Thyridiaceae</taxon>
        <taxon>Thyridium</taxon>
    </lineage>
</organism>
<dbReference type="InterPro" id="IPR000210">
    <property type="entry name" value="BTB/POZ_dom"/>
</dbReference>
<dbReference type="PANTHER" id="PTHR47843:SF5">
    <property type="entry name" value="BTB_POZ DOMAIN PROTEIN"/>
    <property type="match status" value="1"/>
</dbReference>
<proteinExistence type="predicted"/>
<dbReference type="RefSeq" id="XP_030994340.1">
    <property type="nucleotide sequence ID" value="XM_031142886.1"/>
</dbReference>
<sequence>MPGSATTQAAQTTQTLFDIQKAQFSASSEKDQEHITRNLSDRATCDLTLLQSGNYADVLVSCGDFTWRVHKSIICTRSPWFWLALKGVYKEASDGEVRIENDIFDAKSVRMLLLYLYTDDVNTTIEMAAHLGYCESSWDGHIICWALGDFFRLPYLQEKALEALERDCRIARTSMCVLPKPQCDTAHIFSAIRLAYGVFSNAKRCQRLLLDLVYDARVTLFDDPGFQELYREIPELAVGLLDGVTNSGNSAGEFCDRAGWSLPDDFTECDFCNIVEEVDDMPAVYFTVDDPDTTTKTKELGGGYWKFVCQRHYVSGLGTKLVGFFYETWADLSEDHILTLHTLPPDFYIDLYKGALYPTRSVVENLKW</sequence>